<dbReference type="InterPro" id="IPR016181">
    <property type="entry name" value="Acyl_CoA_acyltransferase"/>
</dbReference>
<dbReference type="PANTHER" id="PTHR43877">
    <property type="entry name" value="AMINOALKYLPHOSPHONATE N-ACETYLTRANSFERASE-RELATED-RELATED"/>
    <property type="match status" value="1"/>
</dbReference>
<evidence type="ECO:0000256" key="3">
    <source>
        <dbReference type="SAM" id="MobiDB-lite"/>
    </source>
</evidence>
<feature type="region of interest" description="Disordered" evidence="3">
    <location>
        <begin position="178"/>
        <end position="202"/>
    </location>
</feature>
<dbReference type="InterPro" id="IPR000182">
    <property type="entry name" value="GNAT_dom"/>
</dbReference>
<feature type="domain" description="N-acetyltransferase" evidence="4">
    <location>
        <begin position="6"/>
        <end position="179"/>
    </location>
</feature>
<evidence type="ECO:0000256" key="2">
    <source>
        <dbReference type="ARBA" id="ARBA00023315"/>
    </source>
</evidence>
<protein>
    <submittedName>
        <fullName evidence="5">N-acetyltransferase</fullName>
    </submittedName>
</protein>
<reference evidence="5 6" key="1">
    <citation type="submission" date="2021-01" db="EMBL/GenBank/DDBJ databases">
        <title>Whole genome shotgun sequence of Plantactinospora endophytica NBRC 110450.</title>
        <authorList>
            <person name="Komaki H."/>
            <person name="Tamura T."/>
        </authorList>
    </citation>
    <scope>NUCLEOTIDE SEQUENCE [LARGE SCALE GENOMIC DNA]</scope>
    <source>
        <strain evidence="5 6">NBRC 110450</strain>
    </source>
</reference>
<evidence type="ECO:0000259" key="4">
    <source>
        <dbReference type="PROSITE" id="PS51186"/>
    </source>
</evidence>
<gene>
    <name evidence="5" type="ORF">Pen02_11080</name>
</gene>
<dbReference type="Proteomes" id="UP000646749">
    <property type="component" value="Unassembled WGS sequence"/>
</dbReference>
<dbReference type="Pfam" id="PF00583">
    <property type="entry name" value="Acetyltransf_1"/>
    <property type="match status" value="1"/>
</dbReference>
<dbReference type="PANTHER" id="PTHR43877:SF2">
    <property type="entry name" value="AMINOALKYLPHOSPHONATE N-ACETYLTRANSFERASE-RELATED"/>
    <property type="match status" value="1"/>
</dbReference>
<comment type="caution">
    <text evidence="5">The sequence shown here is derived from an EMBL/GenBank/DDBJ whole genome shotgun (WGS) entry which is preliminary data.</text>
</comment>
<keyword evidence="6" id="KW-1185">Reference proteome</keyword>
<dbReference type="PROSITE" id="PS51186">
    <property type="entry name" value="GNAT"/>
    <property type="match status" value="1"/>
</dbReference>
<evidence type="ECO:0000313" key="5">
    <source>
        <dbReference type="EMBL" id="GIG86172.1"/>
    </source>
</evidence>
<dbReference type="RefSeq" id="WP_203864817.1">
    <property type="nucleotide sequence ID" value="NZ_BONW01000003.1"/>
</dbReference>
<dbReference type="CDD" id="cd04301">
    <property type="entry name" value="NAT_SF"/>
    <property type="match status" value="1"/>
</dbReference>
<proteinExistence type="predicted"/>
<dbReference type="EMBL" id="BONW01000003">
    <property type="protein sequence ID" value="GIG86172.1"/>
    <property type="molecule type" value="Genomic_DNA"/>
</dbReference>
<accession>A0ABQ4DUP1</accession>
<keyword evidence="2" id="KW-0012">Acyltransferase</keyword>
<keyword evidence="1" id="KW-0808">Transferase</keyword>
<sequence length="202" mass="21984">MTEPPIVLRPATPADTDEVLELHVRSRAAYQRAVRPESEVDATSAVLRGRRDSYYAAMLGSPEVDGCCAVRGDRLVGFTLAGPVSFPDPVPGTTVELYKIHVDPAEWGRGVAGRLLARCVDRWRAAGVGSARLFVWDFNERARRFYARNGWVDDGCRRPDDPRIGAYRMRGYRLTLPAPNGAGPVPPGGPVGPDDAGRAGRD</sequence>
<dbReference type="Gene3D" id="3.40.630.30">
    <property type="match status" value="1"/>
</dbReference>
<dbReference type="SUPFAM" id="SSF55729">
    <property type="entry name" value="Acyl-CoA N-acyltransferases (Nat)"/>
    <property type="match status" value="1"/>
</dbReference>
<dbReference type="InterPro" id="IPR050832">
    <property type="entry name" value="Bact_Acetyltransf"/>
</dbReference>
<organism evidence="5 6">
    <name type="scientific">Plantactinospora endophytica</name>
    <dbReference type="NCBI Taxonomy" id="673535"/>
    <lineage>
        <taxon>Bacteria</taxon>
        <taxon>Bacillati</taxon>
        <taxon>Actinomycetota</taxon>
        <taxon>Actinomycetes</taxon>
        <taxon>Micromonosporales</taxon>
        <taxon>Micromonosporaceae</taxon>
        <taxon>Plantactinospora</taxon>
    </lineage>
</organism>
<name>A0ABQ4DUP1_9ACTN</name>
<evidence type="ECO:0000256" key="1">
    <source>
        <dbReference type="ARBA" id="ARBA00022679"/>
    </source>
</evidence>
<evidence type="ECO:0000313" key="6">
    <source>
        <dbReference type="Proteomes" id="UP000646749"/>
    </source>
</evidence>